<dbReference type="Gene3D" id="3.40.50.80">
    <property type="entry name" value="Nucleotide-binding domain of ferredoxin-NADP reductase (FNR) module"/>
    <property type="match status" value="1"/>
</dbReference>
<sequence length="173" mass="18244">MISTDAPTRIRRAPHSPAGHAHRVTHLVAGTLADLPEIEALLATLPMCATGRVFIEVDTADQVSVLSAPSRMVVSWLVRAERTGAPGSGRACAPGQALSRAVQGWSAEMLCTESVSADQAAEQPRVDAQRDAAAQVWLGGPFDAVADCFDYLTETLALPASAVQTPVRFGLNR</sequence>
<accession>A0A3L6ZZG0</accession>
<protein>
    <submittedName>
        <fullName evidence="2">Phage tail protein</fullName>
    </submittedName>
</protein>
<dbReference type="InterPro" id="IPR007037">
    <property type="entry name" value="SIP_rossman_dom"/>
</dbReference>
<dbReference type="Proteomes" id="UP000272503">
    <property type="component" value="Unassembled WGS sequence"/>
</dbReference>
<dbReference type="AlphaFoldDB" id="A0A3L6ZZG0"/>
<gene>
    <name evidence="2" type="ORF">D9V32_14585</name>
</gene>
<dbReference type="EMBL" id="RCUX01000014">
    <property type="protein sequence ID" value="RLP73329.1"/>
    <property type="molecule type" value="Genomic_DNA"/>
</dbReference>
<feature type="domain" description="SIP-like Rossmann fold" evidence="1">
    <location>
        <begin position="26"/>
        <end position="164"/>
    </location>
</feature>
<evidence type="ECO:0000313" key="2">
    <source>
        <dbReference type="EMBL" id="RLP73329.1"/>
    </source>
</evidence>
<evidence type="ECO:0000313" key="3">
    <source>
        <dbReference type="Proteomes" id="UP000272503"/>
    </source>
</evidence>
<keyword evidence="3" id="KW-1185">Reference proteome</keyword>
<dbReference type="InterPro" id="IPR039261">
    <property type="entry name" value="FNR_nucleotide-bd"/>
</dbReference>
<reference evidence="2 3" key="1">
    <citation type="submission" date="2018-10" db="EMBL/GenBank/DDBJ databases">
        <authorList>
            <person name="Li J."/>
        </authorList>
    </citation>
    <scope>NUCLEOTIDE SEQUENCE [LARGE SCALE GENOMIC DNA]</scope>
    <source>
        <strain evidence="2 3">IF 016277</strain>
    </source>
</reference>
<name>A0A3L6ZZG0_9MICO</name>
<dbReference type="RefSeq" id="WP_121649652.1">
    <property type="nucleotide sequence ID" value="NZ_RCUX01000014.1"/>
</dbReference>
<comment type="caution">
    <text evidence="2">The sequence shown here is derived from an EMBL/GenBank/DDBJ whole genome shotgun (WGS) entry which is preliminary data.</text>
</comment>
<organism evidence="2 3">
    <name type="scientific">Mycetocola tolaasinivorans</name>
    <dbReference type="NCBI Taxonomy" id="76635"/>
    <lineage>
        <taxon>Bacteria</taxon>
        <taxon>Bacillati</taxon>
        <taxon>Actinomycetota</taxon>
        <taxon>Actinomycetes</taxon>
        <taxon>Micrococcales</taxon>
        <taxon>Microbacteriaceae</taxon>
        <taxon>Mycetocola</taxon>
    </lineage>
</organism>
<evidence type="ECO:0000259" key="1">
    <source>
        <dbReference type="Pfam" id="PF04954"/>
    </source>
</evidence>
<proteinExistence type="predicted"/>
<dbReference type="Pfam" id="PF04954">
    <property type="entry name" value="SIP"/>
    <property type="match status" value="1"/>
</dbReference>
<dbReference type="OrthoDB" id="5123323at2"/>